<dbReference type="Proteomes" id="UP000247810">
    <property type="component" value="Unassembled WGS sequence"/>
</dbReference>
<dbReference type="GO" id="GO:0005507">
    <property type="term" value="F:copper ion binding"/>
    <property type="evidence" value="ECO:0007669"/>
    <property type="project" value="InterPro"/>
</dbReference>
<dbReference type="PANTHER" id="PTHR28088:SF9">
    <property type="entry name" value="TRANSCRIPTION FACTOR GRISEA, PUTATIVE (AFU_ORTHOLOGUE AFUA_1G13190)-RELATED"/>
    <property type="match status" value="1"/>
</dbReference>
<protein>
    <recommendedName>
        <fullName evidence="9">Copper-fist domain-containing protein</fullName>
    </recommendedName>
</protein>
<dbReference type="SMART" id="SM01090">
    <property type="entry name" value="Copper-fist"/>
    <property type="match status" value="1"/>
</dbReference>
<dbReference type="GO" id="GO:0000981">
    <property type="term" value="F:DNA-binding transcription factor activity, RNA polymerase II-specific"/>
    <property type="evidence" value="ECO:0007669"/>
    <property type="project" value="TreeGrafter"/>
</dbReference>
<dbReference type="EMBL" id="KZ825800">
    <property type="protein sequence ID" value="PYH99645.1"/>
    <property type="molecule type" value="Genomic_DNA"/>
</dbReference>
<evidence type="ECO:0000256" key="5">
    <source>
        <dbReference type="ARBA" id="ARBA00023015"/>
    </source>
</evidence>
<reference evidence="10 11" key="1">
    <citation type="submission" date="2018-02" db="EMBL/GenBank/DDBJ databases">
        <title>The genomes of Aspergillus section Nigri reveals drivers in fungal speciation.</title>
        <authorList>
            <consortium name="DOE Joint Genome Institute"/>
            <person name="Vesth T.C."/>
            <person name="Nybo J."/>
            <person name="Theobald S."/>
            <person name="Brandl J."/>
            <person name="Frisvad J.C."/>
            <person name="Nielsen K.F."/>
            <person name="Lyhne E.K."/>
            <person name="Kogle M.E."/>
            <person name="Kuo A."/>
            <person name="Riley R."/>
            <person name="Clum A."/>
            <person name="Nolan M."/>
            <person name="Lipzen A."/>
            <person name="Salamov A."/>
            <person name="Henrissat B."/>
            <person name="Wiebenga A."/>
            <person name="De vries R.P."/>
            <person name="Grigoriev I.V."/>
            <person name="Mortensen U.H."/>
            <person name="Andersen M.R."/>
            <person name="Baker S.E."/>
        </authorList>
    </citation>
    <scope>NUCLEOTIDE SEQUENCE [LARGE SCALE GENOMIC DNA]</scope>
    <source>
        <strain evidence="10 11">CBS 707.79</strain>
    </source>
</reference>
<dbReference type="AlphaFoldDB" id="A0A319DPR7"/>
<dbReference type="GO" id="GO:0006879">
    <property type="term" value="P:intracellular iron ion homeostasis"/>
    <property type="evidence" value="ECO:0007669"/>
    <property type="project" value="TreeGrafter"/>
</dbReference>
<evidence type="ECO:0000256" key="2">
    <source>
        <dbReference type="ARBA" id="ARBA00022723"/>
    </source>
</evidence>
<gene>
    <name evidence="10" type="ORF">BO71DRAFT_437237</name>
</gene>
<feature type="region of interest" description="Disordered" evidence="8">
    <location>
        <begin position="80"/>
        <end position="104"/>
    </location>
</feature>
<evidence type="ECO:0000313" key="10">
    <source>
        <dbReference type="EMBL" id="PYH99645.1"/>
    </source>
</evidence>
<dbReference type="Gene3D" id="3.90.430.10">
    <property type="entry name" value="Copper fist DNA-binding domain"/>
    <property type="match status" value="1"/>
</dbReference>
<keyword evidence="11" id="KW-1185">Reference proteome</keyword>
<feature type="compositionally biased region" description="Low complexity" evidence="8">
    <location>
        <begin position="80"/>
        <end position="97"/>
    </location>
</feature>
<keyword evidence="4" id="KW-0186">Copper</keyword>
<keyword evidence="5" id="KW-0805">Transcription regulation</keyword>
<evidence type="ECO:0000256" key="6">
    <source>
        <dbReference type="ARBA" id="ARBA00023163"/>
    </source>
</evidence>
<keyword evidence="2" id="KW-0479">Metal-binding</keyword>
<evidence type="ECO:0000256" key="3">
    <source>
        <dbReference type="ARBA" id="ARBA00022833"/>
    </source>
</evidence>
<feature type="domain" description="Copper-fist" evidence="9">
    <location>
        <begin position="6"/>
        <end position="41"/>
    </location>
</feature>
<feature type="compositionally biased region" description="Polar residues" evidence="8">
    <location>
        <begin position="166"/>
        <end position="188"/>
    </location>
</feature>
<evidence type="ECO:0000259" key="9">
    <source>
        <dbReference type="PROSITE" id="PS50073"/>
    </source>
</evidence>
<proteinExistence type="predicted"/>
<dbReference type="GO" id="GO:0045944">
    <property type="term" value="P:positive regulation of transcription by RNA polymerase II"/>
    <property type="evidence" value="ECO:0007669"/>
    <property type="project" value="TreeGrafter"/>
</dbReference>
<dbReference type="VEuPathDB" id="FungiDB:BO71DRAFT_437237"/>
<comment type="subcellular location">
    <subcellularLocation>
        <location evidence="1">Nucleus</location>
    </subcellularLocation>
</comment>
<name>A0A319DPR7_9EURO</name>
<evidence type="ECO:0000313" key="11">
    <source>
        <dbReference type="Proteomes" id="UP000247810"/>
    </source>
</evidence>
<keyword evidence="7" id="KW-0539">Nucleus</keyword>
<evidence type="ECO:0000256" key="7">
    <source>
        <dbReference type="ARBA" id="ARBA00023242"/>
    </source>
</evidence>
<dbReference type="InterPro" id="IPR001083">
    <property type="entry name" value="Cu_fist_DNA-bd_dom"/>
</dbReference>
<keyword evidence="6" id="KW-0804">Transcription</keyword>
<dbReference type="InterPro" id="IPR051763">
    <property type="entry name" value="Copper_Homeo_Regul"/>
</dbReference>
<dbReference type="PANTHER" id="PTHR28088">
    <property type="entry name" value="TRANSCRIPTIONAL ACTIVATOR HAA1-RELATED"/>
    <property type="match status" value="1"/>
</dbReference>
<dbReference type="InterPro" id="IPR036395">
    <property type="entry name" value="Cu_fist_DNA-bd_dom_sf"/>
</dbReference>
<dbReference type="SUPFAM" id="SSF57879">
    <property type="entry name" value="Zinc domain conserved in yeast copper-regulated transcription factors"/>
    <property type="match status" value="1"/>
</dbReference>
<evidence type="ECO:0000256" key="1">
    <source>
        <dbReference type="ARBA" id="ARBA00004123"/>
    </source>
</evidence>
<organism evidence="10 11">
    <name type="scientific">Aspergillus ellipticus CBS 707.79</name>
    <dbReference type="NCBI Taxonomy" id="1448320"/>
    <lineage>
        <taxon>Eukaryota</taxon>
        <taxon>Fungi</taxon>
        <taxon>Dikarya</taxon>
        <taxon>Ascomycota</taxon>
        <taxon>Pezizomycotina</taxon>
        <taxon>Eurotiomycetes</taxon>
        <taxon>Eurotiomycetidae</taxon>
        <taxon>Eurotiales</taxon>
        <taxon>Aspergillaceae</taxon>
        <taxon>Aspergillus</taxon>
        <taxon>Aspergillus subgen. Circumdati</taxon>
    </lineage>
</organism>
<sequence>MPLDEEGAKWSCEPCIRGHRSSKCQHFDRMMIKVPKAGRPLARCPHPKGSCSCQKLYAFMIRIPKGSTCLCRPMYHVSPETAESAPAPTTPTPSSTPNKIQKPVKRQIKTAPENLTKALSSIPEFGKQHAESEMNGMPTRSYSYPTQEHGLNASHDVLNGEPKKLVTTSRQVSDQNGEGTIPQGSSCCSRKPQPPTQTPAPQAQRSCCEAPKSLPDNVNNGTILGSSDYFHAQKFKDNDTSHSSNSIPSISTWQDFQATRQSHYMQPFSLPFSQPELPPMPGHMTHIEPNSVEFSYPQPLNGHARFQPSIPQQHSDSTQIAFPKTEETGCDATHDCSCGDGCQCLGCASHPFNNTTRQHVQEMGRLVTLNDDEQKTEGLNSHRNSPLQGQHSIVTQLPYQYTNFAHPVDHGVQPIGMHSYVEQSPTLGNVNSGYTSPPADYILDQHLMVPSEYHTLEYPVGLPSACADTTGNCQCGNDCTCVGCLTHSGHTGLGLEPTMETSWSHMDFPHFPTDATGINTSQMPVFDDFVSTNSML</sequence>
<keyword evidence="3" id="KW-0862">Zinc</keyword>
<dbReference type="Pfam" id="PF00649">
    <property type="entry name" value="Copper-fist"/>
    <property type="match status" value="1"/>
</dbReference>
<accession>A0A319DPR7</accession>
<dbReference type="SMART" id="SM00412">
    <property type="entry name" value="Cu_FIST"/>
    <property type="match status" value="1"/>
</dbReference>
<dbReference type="GO" id="GO:0006878">
    <property type="term" value="P:intracellular copper ion homeostasis"/>
    <property type="evidence" value="ECO:0007669"/>
    <property type="project" value="TreeGrafter"/>
</dbReference>
<dbReference type="OrthoDB" id="5600085at2759"/>
<evidence type="ECO:0000256" key="4">
    <source>
        <dbReference type="ARBA" id="ARBA00023008"/>
    </source>
</evidence>
<dbReference type="GO" id="GO:0000978">
    <property type="term" value="F:RNA polymerase II cis-regulatory region sequence-specific DNA binding"/>
    <property type="evidence" value="ECO:0007669"/>
    <property type="project" value="TreeGrafter"/>
</dbReference>
<evidence type="ECO:0000256" key="8">
    <source>
        <dbReference type="SAM" id="MobiDB-lite"/>
    </source>
</evidence>
<dbReference type="PROSITE" id="PS50073">
    <property type="entry name" value="COPPER_FIST_2"/>
    <property type="match status" value="1"/>
</dbReference>
<dbReference type="STRING" id="1448320.A0A319DPR7"/>
<feature type="region of interest" description="Disordered" evidence="8">
    <location>
        <begin position="125"/>
        <end position="207"/>
    </location>
</feature>
<dbReference type="FunFam" id="3.90.430.10:FF:000001">
    <property type="entry name" value="Copper fist DNA-binding protein"/>
    <property type="match status" value="1"/>
</dbReference>
<dbReference type="GO" id="GO:0005634">
    <property type="term" value="C:nucleus"/>
    <property type="evidence" value="ECO:0007669"/>
    <property type="project" value="UniProtKB-SubCell"/>
</dbReference>